<dbReference type="GO" id="GO:0004674">
    <property type="term" value="F:protein serine/threonine kinase activity"/>
    <property type="evidence" value="ECO:0007669"/>
    <property type="project" value="UniProtKB-KW"/>
</dbReference>
<dbReference type="Gene3D" id="1.10.510.10">
    <property type="entry name" value="Transferase(Phosphotransferase) domain 1"/>
    <property type="match status" value="1"/>
</dbReference>
<evidence type="ECO:0000256" key="7">
    <source>
        <dbReference type="ARBA" id="ARBA00022692"/>
    </source>
</evidence>
<dbReference type="AlphaFoldDB" id="A0AAV5MIV0"/>
<reference evidence="19 20" key="1">
    <citation type="journal article" date="2021" name="Commun. Biol.">
        <title>The genome of Shorea leprosula (Dipterocarpaceae) highlights the ecological relevance of drought in aseasonal tropical rainforests.</title>
        <authorList>
            <person name="Ng K.K.S."/>
            <person name="Kobayashi M.J."/>
            <person name="Fawcett J.A."/>
            <person name="Hatakeyama M."/>
            <person name="Paape T."/>
            <person name="Ng C.H."/>
            <person name="Ang C.C."/>
            <person name="Tnah L.H."/>
            <person name="Lee C.T."/>
            <person name="Nishiyama T."/>
            <person name="Sese J."/>
            <person name="O'Brien M.J."/>
            <person name="Copetti D."/>
            <person name="Mohd Noor M.I."/>
            <person name="Ong R.C."/>
            <person name="Putra M."/>
            <person name="Sireger I.Z."/>
            <person name="Indrioko S."/>
            <person name="Kosugi Y."/>
            <person name="Izuno A."/>
            <person name="Isagi Y."/>
            <person name="Lee S.L."/>
            <person name="Shimizu K.K."/>
        </authorList>
    </citation>
    <scope>NUCLEOTIDE SEQUENCE [LARGE SCALE GENOMIC DNA]</scope>
    <source>
        <strain evidence="19">214</strain>
    </source>
</reference>
<name>A0AAV5MIV0_9ROSI</name>
<feature type="domain" description="Disease resistance R13L4/SHOC-2-like LRR" evidence="18">
    <location>
        <begin position="5"/>
        <end position="118"/>
    </location>
</feature>
<evidence type="ECO:0000256" key="8">
    <source>
        <dbReference type="ARBA" id="ARBA00022729"/>
    </source>
</evidence>
<keyword evidence="9" id="KW-0677">Repeat</keyword>
<dbReference type="EC" id="2.7.11.1" evidence="2"/>
<keyword evidence="3" id="KW-0723">Serine/threonine-protein kinase</keyword>
<evidence type="ECO:0000256" key="4">
    <source>
        <dbReference type="ARBA" id="ARBA00022553"/>
    </source>
</evidence>
<dbReference type="SUPFAM" id="SSF52058">
    <property type="entry name" value="L domain-like"/>
    <property type="match status" value="1"/>
</dbReference>
<evidence type="ECO:0000256" key="12">
    <source>
        <dbReference type="ARBA" id="ARBA00022840"/>
    </source>
</evidence>
<dbReference type="GO" id="GO:0005524">
    <property type="term" value="F:ATP binding"/>
    <property type="evidence" value="ECO:0007669"/>
    <property type="project" value="UniProtKB-KW"/>
</dbReference>
<protein>
    <recommendedName>
        <fullName evidence="2">non-specific serine/threonine protein kinase</fullName>
        <ecNumber evidence="2">2.7.11.1</ecNumber>
    </recommendedName>
</protein>
<keyword evidence="7 17" id="KW-0812">Transmembrane</keyword>
<dbReference type="InterPro" id="IPR032675">
    <property type="entry name" value="LRR_dom_sf"/>
</dbReference>
<evidence type="ECO:0000256" key="13">
    <source>
        <dbReference type="ARBA" id="ARBA00022989"/>
    </source>
</evidence>
<keyword evidence="11" id="KW-0418">Kinase</keyword>
<comment type="subcellular location">
    <subcellularLocation>
        <location evidence="1">Membrane</location>
        <topology evidence="1">Single-pass membrane protein</topology>
    </subcellularLocation>
</comment>
<dbReference type="SUPFAM" id="SSF56112">
    <property type="entry name" value="Protein kinase-like (PK-like)"/>
    <property type="match status" value="2"/>
</dbReference>
<keyword evidence="6" id="KW-0808">Transferase</keyword>
<keyword evidence="20" id="KW-1185">Reference proteome</keyword>
<keyword evidence="14 17" id="KW-0472">Membrane</keyword>
<dbReference type="PANTHER" id="PTHR48005">
    <property type="entry name" value="LEUCINE RICH REPEAT KINASE 2"/>
    <property type="match status" value="1"/>
</dbReference>
<feature type="transmembrane region" description="Helical" evidence="17">
    <location>
        <begin position="183"/>
        <end position="206"/>
    </location>
</feature>
<dbReference type="GO" id="GO:0016020">
    <property type="term" value="C:membrane"/>
    <property type="evidence" value="ECO:0007669"/>
    <property type="project" value="UniProtKB-SubCell"/>
</dbReference>
<evidence type="ECO:0000256" key="16">
    <source>
        <dbReference type="ARBA" id="ARBA00048679"/>
    </source>
</evidence>
<proteinExistence type="predicted"/>
<evidence type="ECO:0000256" key="9">
    <source>
        <dbReference type="ARBA" id="ARBA00022737"/>
    </source>
</evidence>
<dbReference type="PRINTS" id="PR00019">
    <property type="entry name" value="LEURICHRPT"/>
</dbReference>
<evidence type="ECO:0000256" key="17">
    <source>
        <dbReference type="SAM" id="Phobius"/>
    </source>
</evidence>
<dbReference type="FunFam" id="3.80.10.10:FF:000383">
    <property type="entry name" value="Leucine-rich repeat receptor protein kinase EMS1"/>
    <property type="match status" value="1"/>
</dbReference>
<accession>A0AAV5MIV0</accession>
<dbReference type="FunFam" id="3.80.10.10:FF:000722">
    <property type="entry name" value="Leucine-rich repeat receptor-like protein kinase"/>
    <property type="match status" value="1"/>
</dbReference>
<keyword evidence="4" id="KW-0597">Phosphoprotein</keyword>
<evidence type="ECO:0000256" key="11">
    <source>
        <dbReference type="ARBA" id="ARBA00022777"/>
    </source>
</evidence>
<keyword evidence="8" id="KW-0732">Signal</keyword>
<evidence type="ECO:0000259" key="18">
    <source>
        <dbReference type="Pfam" id="PF23598"/>
    </source>
</evidence>
<organism evidence="19 20">
    <name type="scientific">Rubroshorea leprosula</name>
    <dbReference type="NCBI Taxonomy" id="152421"/>
    <lineage>
        <taxon>Eukaryota</taxon>
        <taxon>Viridiplantae</taxon>
        <taxon>Streptophyta</taxon>
        <taxon>Embryophyta</taxon>
        <taxon>Tracheophyta</taxon>
        <taxon>Spermatophyta</taxon>
        <taxon>Magnoliopsida</taxon>
        <taxon>eudicotyledons</taxon>
        <taxon>Gunneridae</taxon>
        <taxon>Pentapetalae</taxon>
        <taxon>rosids</taxon>
        <taxon>malvids</taxon>
        <taxon>Malvales</taxon>
        <taxon>Dipterocarpaceae</taxon>
        <taxon>Rubroshorea</taxon>
    </lineage>
</organism>
<dbReference type="Gene3D" id="3.30.200.20">
    <property type="entry name" value="Phosphorylase Kinase, domain 1"/>
    <property type="match status" value="1"/>
</dbReference>
<dbReference type="InterPro" id="IPR051420">
    <property type="entry name" value="Ser_Thr_Kinases_DiverseReg"/>
</dbReference>
<comment type="caution">
    <text evidence="19">The sequence shown here is derived from an EMBL/GenBank/DDBJ whole genome shotgun (WGS) entry which is preliminary data.</text>
</comment>
<keyword evidence="12" id="KW-0067">ATP-binding</keyword>
<evidence type="ECO:0000256" key="2">
    <source>
        <dbReference type="ARBA" id="ARBA00012513"/>
    </source>
</evidence>
<gene>
    <name evidence="19" type="ORF">SLEP1_g56190</name>
</gene>
<evidence type="ECO:0000256" key="14">
    <source>
        <dbReference type="ARBA" id="ARBA00023136"/>
    </source>
</evidence>
<evidence type="ECO:0000256" key="6">
    <source>
        <dbReference type="ARBA" id="ARBA00022679"/>
    </source>
</evidence>
<comment type="catalytic activity">
    <reaction evidence="16">
        <text>L-seryl-[protein] + ATP = O-phospho-L-seryl-[protein] + ADP + H(+)</text>
        <dbReference type="Rhea" id="RHEA:17989"/>
        <dbReference type="Rhea" id="RHEA-COMP:9863"/>
        <dbReference type="Rhea" id="RHEA-COMP:11604"/>
        <dbReference type="ChEBI" id="CHEBI:15378"/>
        <dbReference type="ChEBI" id="CHEBI:29999"/>
        <dbReference type="ChEBI" id="CHEBI:30616"/>
        <dbReference type="ChEBI" id="CHEBI:83421"/>
        <dbReference type="ChEBI" id="CHEBI:456216"/>
        <dbReference type="EC" id="2.7.11.1"/>
    </reaction>
</comment>
<comment type="catalytic activity">
    <reaction evidence="15">
        <text>L-threonyl-[protein] + ATP = O-phospho-L-threonyl-[protein] + ADP + H(+)</text>
        <dbReference type="Rhea" id="RHEA:46608"/>
        <dbReference type="Rhea" id="RHEA-COMP:11060"/>
        <dbReference type="Rhea" id="RHEA-COMP:11605"/>
        <dbReference type="ChEBI" id="CHEBI:15378"/>
        <dbReference type="ChEBI" id="CHEBI:30013"/>
        <dbReference type="ChEBI" id="CHEBI:30616"/>
        <dbReference type="ChEBI" id="CHEBI:61977"/>
        <dbReference type="ChEBI" id="CHEBI:456216"/>
        <dbReference type="EC" id="2.7.11.1"/>
    </reaction>
</comment>
<evidence type="ECO:0000256" key="10">
    <source>
        <dbReference type="ARBA" id="ARBA00022741"/>
    </source>
</evidence>
<dbReference type="PANTHER" id="PTHR48005:SF44">
    <property type="entry name" value="MDIS1-INTERACTING RECEPTOR LIKE KINASE 2-LIKE ISOFORM X1"/>
    <property type="match status" value="1"/>
</dbReference>
<evidence type="ECO:0000313" key="20">
    <source>
        <dbReference type="Proteomes" id="UP001054252"/>
    </source>
</evidence>
<dbReference type="InterPro" id="IPR055414">
    <property type="entry name" value="LRR_R13L4/SHOC2-like"/>
</dbReference>
<evidence type="ECO:0000256" key="3">
    <source>
        <dbReference type="ARBA" id="ARBA00022527"/>
    </source>
</evidence>
<evidence type="ECO:0000256" key="15">
    <source>
        <dbReference type="ARBA" id="ARBA00047899"/>
    </source>
</evidence>
<dbReference type="Gene3D" id="3.80.10.10">
    <property type="entry name" value="Ribonuclease Inhibitor"/>
    <property type="match status" value="1"/>
</dbReference>
<evidence type="ECO:0000313" key="19">
    <source>
        <dbReference type="EMBL" id="GKV49440.1"/>
    </source>
</evidence>
<keyword evidence="13 17" id="KW-1133">Transmembrane helix</keyword>
<dbReference type="InterPro" id="IPR011009">
    <property type="entry name" value="Kinase-like_dom_sf"/>
</dbReference>
<evidence type="ECO:0000256" key="5">
    <source>
        <dbReference type="ARBA" id="ARBA00022614"/>
    </source>
</evidence>
<keyword evidence="5" id="KW-0433">Leucine-rich repeat</keyword>
<evidence type="ECO:0000256" key="1">
    <source>
        <dbReference type="ARBA" id="ARBA00004167"/>
    </source>
</evidence>
<keyword evidence="10" id="KW-0547">Nucleotide-binding</keyword>
<dbReference type="Pfam" id="PF23598">
    <property type="entry name" value="LRR_14"/>
    <property type="match status" value="1"/>
</dbReference>
<dbReference type="EMBL" id="BPVZ01000299">
    <property type="protein sequence ID" value="GKV49440.1"/>
    <property type="molecule type" value="Genomic_DNA"/>
</dbReference>
<sequence length="343" mass="37491">MLFNLSLSKNRLTREIPQSIGHLQNLQLLDLSRNNLSGSIPKEIGNLKILLSLDLSHNNLFGSIPSELGNLISIQITFDLSSNSLSRAIPQDLSKLASLENLNVSHNHLSGTIPTSLSSMVSLLTFDFSYNELIGPIPISGQFQNAYSEAFIGNSGLCGNVDGLTLCSLSSNNSKPSKINTKILIVILVLVCALFVLMSIVVLILLHHGYNKPHDEEAKSSKSSESFETMIWGKERKVTYGDIVRATEDFDDKYCIGKGGFGSVYKVLLSKDQKLGTETSSSYMDPVQQGDAYISLNNILLESKLEPKLSDFGIARLLDPNSSNWTTVAGSYGYMAPSKAHIR</sequence>
<dbReference type="Proteomes" id="UP001054252">
    <property type="component" value="Unassembled WGS sequence"/>
</dbReference>